<comment type="caution">
    <text evidence="3">The sequence shown here is derived from an EMBL/GenBank/DDBJ whole genome shotgun (WGS) entry which is preliminary data.</text>
</comment>
<sequence length="75" mass="8089">MKHLLMVAALPVLLAGCAATKPPEVTAGRDPADPSAEIRPSHHHSPVIYTARVPVEPEPWKKLNEDLSSSEEDPS</sequence>
<proteinExistence type="predicted"/>
<reference evidence="3" key="1">
    <citation type="journal article" date="2015" name="Int. J. Syst. Evol. Microbiol.">
        <title>Rhizobium alvei sp. nov., isolated from a freshwater river.</title>
        <authorList>
            <person name="Sheu S.Y."/>
            <person name="Huang H.W."/>
            <person name="Young C.C."/>
            <person name="Chen W.M."/>
        </authorList>
    </citation>
    <scope>NUCLEOTIDE SEQUENCE</scope>
    <source>
        <strain evidence="3">TNR-22</strain>
    </source>
</reference>
<evidence type="ECO:0000256" key="1">
    <source>
        <dbReference type="SAM" id="MobiDB-lite"/>
    </source>
</evidence>
<dbReference type="RefSeq" id="WP_304374814.1">
    <property type="nucleotide sequence ID" value="NZ_JAUOZU010000002.1"/>
</dbReference>
<name>A0ABT8YGX6_9HYPH</name>
<organism evidence="3 4">
    <name type="scientific">Rhizobium alvei</name>
    <dbReference type="NCBI Taxonomy" id="1132659"/>
    <lineage>
        <taxon>Bacteria</taxon>
        <taxon>Pseudomonadati</taxon>
        <taxon>Pseudomonadota</taxon>
        <taxon>Alphaproteobacteria</taxon>
        <taxon>Hyphomicrobiales</taxon>
        <taxon>Rhizobiaceae</taxon>
        <taxon>Rhizobium/Agrobacterium group</taxon>
        <taxon>Rhizobium</taxon>
    </lineage>
</organism>
<keyword evidence="2" id="KW-0732">Signal</keyword>
<accession>A0ABT8YGX6</accession>
<reference evidence="3" key="2">
    <citation type="submission" date="2023-07" db="EMBL/GenBank/DDBJ databases">
        <authorList>
            <person name="Shen H."/>
        </authorList>
    </citation>
    <scope>NUCLEOTIDE SEQUENCE</scope>
    <source>
        <strain evidence="3">TNR-22</strain>
    </source>
</reference>
<dbReference type="Proteomes" id="UP001174932">
    <property type="component" value="Unassembled WGS sequence"/>
</dbReference>
<feature type="region of interest" description="Disordered" evidence="1">
    <location>
        <begin position="22"/>
        <end position="51"/>
    </location>
</feature>
<dbReference type="EMBL" id="JAUOZU010000002">
    <property type="protein sequence ID" value="MDO6962923.1"/>
    <property type="molecule type" value="Genomic_DNA"/>
</dbReference>
<evidence type="ECO:0000256" key="2">
    <source>
        <dbReference type="SAM" id="SignalP"/>
    </source>
</evidence>
<gene>
    <name evidence="3" type="ORF">Q4481_03080</name>
</gene>
<evidence type="ECO:0008006" key="5">
    <source>
        <dbReference type="Google" id="ProtNLM"/>
    </source>
</evidence>
<dbReference type="PROSITE" id="PS51257">
    <property type="entry name" value="PROKAR_LIPOPROTEIN"/>
    <property type="match status" value="1"/>
</dbReference>
<evidence type="ECO:0000313" key="4">
    <source>
        <dbReference type="Proteomes" id="UP001174932"/>
    </source>
</evidence>
<feature type="signal peptide" evidence="2">
    <location>
        <begin position="1"/>
        <end position="18"/>
    </location>
</feature>
<feature type="chain" id="PRO_5047099651" description="Lipoprotein" evidence="2">
    <location>
        <begin position="19"/>
        <end position="75"/>
    </location>
</feature>
<protein>
    <recommendedName>
        <fullName evidence="5">Lipoprotein</fullName>
    </recommendedName>
</protein>
<keyword evidence="4" id="KW-1185">Reference proteome</keyword>
<evidence type="ECO:0000313" key="3">
    <source>
        <dbReference type="EMBL" id="MDO6962923.1"/>
    </source>
</evidence>